<dbReference type="EMBL" id="JAULSR010000002">
    <property type="protein sequence ID" value="KAK0630721.1"/>
    <property type="molecule type" value="Genomic_DNA"/>
</dbReference>
<feature type="transmembrane region" description="Helical" evidence="1">
    <location>
        <begin position="176"/>
        <end position="193"/>
    </location>
</feature>
<dbReference type="Proteomes" id="UP001174934">
    <property type="component" value="Unassembled WGS sequence"/>
</dbReference>
<feature type="transmembrane region" description="Helical" evidence="1">
    <location>
        <begin position="141"/>
        <end position="164"/>
    </location>
</feature>
<dbReference type="Pfam" id="PF20246">
    <property type="entry name" value="DUF6601"/>
    <property type="match status" value="2"/>
</dbReference>
<keyword evidence="1" id="KW-1133">Transmembrane helix</keyword>
<evidence type="ECO:0000313" key="2">
    <source>
        <dbReference type="EMBL" id="KAK0630721.1"/>
    </source>
</evidence>
<keyword evidence="3" id="KW-1185">Reference proteome</keyword>
<protein>
    <submittedName>
        <fullName evidence="2">Uncharacterized protein</fullName>
    </submittedName>
</protein>
<accession>A0AA39XB73</accession>
<gene>
    <name evidence="2" type="ORF">B0T17DRAFT_616338</name>
</gene>
<name>A0AA39XB73_9PEZI</name>
<organism evidence="2 3">
    <name type="scientific">Bombardia bombarda</name>
    <dbReference type="NCBI Taxonomy" id="252184"/>
    <lineage>
        <taxon>Eukaryota</taxon>
        <taxon>Fungi</taxon>
        <taxon>Dikarya</taxon>
        <taxon>Ascomycota</taxon>
        <taxon>Pezizomycotina</taxon>
        <taxon>Sordariomycetes</taxon>
        <taxon>Sordariomycetidae</taxon>
        <taxon>Sordariales</taxon>
        <taxon>Lasiosphaeriaceae</taxon>
        <taxon>Bombardia</taxon>
    </lineage>
</organism>
<comment type="caution">
    <text evidence="2">The sequence shown here is derived from an EMBL/GenBank/DDBJ whole genome shotgun (WGS) entry which is preliminary data.</text>
</comment>
<keyword evidence="1" id="KW-0472">Membrane</keyword>
<proteinExistence type="predicted"/>
<dbReference type="PANTHER" id="PTHR34414:SF1">
    <property type="entry name" value="SUBTILISIN-LIKE SERINE PROTEASE"/>
    <property type="match status" value="1"/>
</dbReference>
<dbReference type="PANTHER" id="PTHR34414">
    <property type="entry name" value="HET DOMAIN-CONTAINING PROTEIN-RELATED"/>
    <property type="match status" value="1"/>
</dbReference>
<keyword evidence="1" id="KW-0812">Transmembrane</keyword>
<sequence>MLKHLWFAGAKRPATPLQFHVAIGGEIAAVHRMDLHLILTSEGKLFVKPIPPFLLDLAFCNINLHLQCPNSCACQGTPRKVALGFLYTYASPISSEADFHIANDKRLLPSRKDGTPIHWTDWKISYLRAHRNYGSLFRDNIAWVTASTVYVALVLTAMQVGLATEQLQGNTTFQRASYGFTVFAILGAYLRVWPGGVVGGFHSC</sequence>
<evidence type="ECO:0000256" key="1">
    <source>
        <dbReference type="SAM" id="Phobius"/>
    </source>
</evidence>
<dbReference type="AlphaFoldDB" id="A0AA39XB73"/>
<evidence type="ECO:0000313" key="3">
    <source>
        <dbReference type="Proteomes" id="UP001174934"/>
    </source>
</evidence>
<dbReference type="InterPro" id="IPR046536">
    <property type="entry name" value="DUF6601"/>
</dbReference>
<reference evidence="2" key="1">
    <citation type="submission" date="2023-06" db="EMBL/GenBank/DDBJ databases">
        <title>Genome-scale phylogeny and comparative genomics of the fungal order Sordariales.</title>
        <authorList>
            <consortium name="Lawrence Berkeley National Laboratory"/>
            <person name="Hensen N."/>
            <person name="Bonometti L."/>
            <person name="Westerberg I."/>
            <person name="Brannstrom I.O."/>
            <person name="Guillou S."/>
            <person name="Cros-Aarteil S."/>
            <person name="Calhoun S."/>
            <person name="Haridas S."/>
            <person name="Kuo A."/>
            <person name="Mondo S."/>
            <person name="Pangilinan J."/>
            <person name="Riley R."/>
            <person name="LaButti K."/>
            <person name="Andreopoulos B."/>
            <person name="Lipzen A."/>
            <person name="Chen C."/>
            <person name="Yanf M."/>
            <person name="Daum C."/>
            <person name="Ng V."/>
            <person name="Clum A."/>
            <person name="Steindorff A."/>
            <person name="Ohm R."/>
            <person name="Martin F."/>
            <person name="Silar P."/>
            <person name="Natvig D."/>
            <person name="Lalanne C."/>
            <person name="Gautier V."/>
            <person name="Ament-velasquez S.L."/>
            <person name="Kruys A."/>
            <person name="Hutchinson M.I."/>
            <person name="Powell A.J."/>
            <person name="Barry K."/>
            <person name="Miller A.N."/>
            <person name="Grigoriev I.V."/>
            <person name="Debuchy R."/>
            <person name="Gladieux P."/>
            <person name="Thoren M.H."/>
            <person name="Johannesson H."/>
        </authorList>
    </citation>
    <scope>NUCLEOTIDE SEQUENCE</scope>
    <source>
        <strain evidence="2">SMH3391-2</strain>
    </source>
</reference>